<feature type="compositionally biased region" description="Basic and acidic residues" evidence="2">
    <location>
        <begin position="90"/>
        <end position="113"/>
    </location>
</feature>
<dbReference type="PANTHER" id="PTHR13275:SF4">
    <property type="entry name" value="VACUOLAR PROTEIN SORTING-ASSOCIATED PROTEIN 72 HOMOLOG"/>
    <property type="match status" value="1"/>
</dbReference>
<dbReference type="Pfam" id="PF08265">
    <property type="entry name" value="YL1_C"/>
    <property type="match status" value="1"/>
</dbReference>
<dbReference type="InterPro" id="IPR013272">
    <property type="entry name" value="Vps72/YL1_C"/>
</dbReference>
<proteinExistence type="inferred from homology"/>
<dbReference type="AlphaFoldDB" id="A0A6H0Y2T3"/>
<evidence type="ECO:0000313" key="5">
    <source>
        <dbReference type="EMBL" id="QIX01317.1"/>
    </source>
</evidence>
<comment type="similarity">
    <text evidence="1">Belongs to the VPS72/YL1 family.</text>
</comment>
<dbReference type="GO" id="GO:0005634">
    <property type="term" value="C:nucleus"/>
    <property type="evidence" value="ECO:0007669"/>
    <property type="project" value="TreeGrafter"/>
</dbReference>
<feature type="region of interest" description="Disordered" evidence="2">
    <location>
        <begin position="298"/>
        <end position="372"/>
    </location>
</feature>
<evidence type="ECO:0000313" key="6">
    <source>
        <dbReference type="Proteomes" id="UP000503462"/>
    </source>
</evidence>
<dbReference type="Pfam" id="PF05764">
    <property type="entry name" value="YL1"/>
    <property type="match status" value="1"/>
</dbReference>
<feature type="region of interest" description="Disordered" evidence="2">
    <location>
        <begin position="51"/>
        <end position="215"/>
    </location>
</feature>
<feature type="compositionally biased region" description="Basic and acidic residues" evidence="2">
    <location>
        <begin position="299"/>
        <end position="308"/>
    </location>
</feature>
<dbReference type="Proteomes" id="UP000503462">
    <property type="component" value="Chromosome 4"/>
</dbReference>
<accession>A0A6H0Y2T3</accession>
<feature type="region of interest" description="Disordered" evidence="2">
    <location>
        <begin position="1"/>
        <end position="33"/>
    </location>
</feature>
<feature type="compositionally biased region" description="Polar residues" evidence="2">
    <location>
        <begin position="347"/>
        <end position="369"/>
    </location>
</feature>
<feature type="domain" description="Vps72/YL1 N-terminal" evidence="3">
    <location>
        <begin position="28"/>
        <end position="274"/>
    </location>
</feature>
<feature type="compositionally biased region" description="Acidic residues" evidence="2">
    <location>
        <begin position="56"/>
        <end position="89"/>
    </location>
</feature>
<name>A0A6H0Y2T3_9PEZI</name>
<evidence type="ECO:0000256" key="1">
    <source>
        <dbReference type="ARBA" id="ARBA00006832"/>
    </source>
</evidence>
<keyword evidence="6" id="KW-1185">Reference proteome</keyword>
<evidence type="ECO:0000256" key="2">
    <source>
        <dbReference type="SAM" id="MobiDB-lite"/>
    </source>
</evidence>
<feature type="compositionally biased region" description="Acidic residues" evidence="2">
    <location>
        <begin position="1"/>
        <end position="18"/>
    </location>
</feature>
<dbReference type="EMBL" id="CP051142">
    <property type="protein sequence ID" value="QIX01317.1"/>
    <property type="molecule type" value="Genomic_DNA"/>
</dbReference>
<protein>
    <submittedName>
        <fullName evidence="5">Uncharacterized protein</fullName>
    </submittedName>
</protein>
<organism evidence="5 6">
    <name type="scientific">Peltaster fructicola</name>
    <dbReference type="NCBI Taxonomy" id="286661"/>
    <lineage>
        <taxon>Eukaryota</taxon>
        <taxon>Fungi</taxon>
        <taxon>Dikarya</taxon>
        <taxon>Ascomycota</taxon>
        <taxon>Pezizomycotina</taxon>
        <taxon>Dothideomycetes</taxon>
        <taxon>Dothideomycetes incertae sedis</taxon>
        <taxon>Peltaster</taxon>
    </lineage>
</organism>
<feature type="domain" description="Vps72/YL1 C-terminal" evidence="4">
    <location>
        <begin position="560"/>
        <end position="587"/>
    </location>
</feature>
<dbReference type="OrthoDB" id="3942062at2759"/>
<gene>
    <name evidence="5" type="ORF">AMS68_006834</name>
</gene>
<reference evidence="5 6" key="1">
    <citation type="journal article" date="2016" name="Sci. Rep.">
        <title>Peltaster fructicola genome reveals evolution from an invasive phytopathogen to an ectophytic parasite.</title>
        <authorList>
            <person name="Xu C."/>
            <person name="Chen H."/>
            <person name="Gleason M.L."/>
            <person name="Xu J.R."/>
            <person name="Liu H."/>
            <person name="Zhang R."/>
            <person name="Sun G."/>
        </authorList>
    </citation>
    <scope>NUCLEOTIDE SEQUENCE [LARGE SCALE GENOMIC DNA]</scope>
    <source>
        <strain evidence="5 6">LNHT1506</strain>
    </source>
</reference>
<evidence type="ECO:0000259" key="4">
    <source>
        <dbReference type="Pfam" id="PF08265"/>
    </source>
</evidence>
<feature type="compositionally biased region" description="Polar residues" evidence="2">
    <location>
        <begin position="321"/>
        <end position="333"/>
    </location>
</feature>
<dbReference type="InterPro" id="IPR046757">
    <property type="entry name" value="YL1_N"/>
</dbReference>
<dbReference type="PANTHER" id="PTHR13275">
    <property type="entry name" value="YL-1 PROTEIN TRANSCRIPTION FACTOR-LIKE 1"/>
    <property type="match status" value="1"/>
</dbReference>
<sequence>MSEDEGSTSDSSSDESEDINVTGLVATRARRGNAGNLYETLRAHLDDEELQKELLAEDEADDAESYEGSDVEGDDDNDALDSSSDDEDAGPPKEGDAEDLAGEKELLKAERAATSKKRCKAARLTVPAWHKSVKKVKLADEVTADDGSSSSIEPAKKKRKSELGDMGDPAPKRQSSRASAVANRVVTQANLEESAQRARKQKATLSESVKRERANARAELTLEQRLEKCKRIEKETAKELGRFEREEAERVRAREEALMAKRRRHFDGPVIKTLTTSGYYENGKLKVKRLLHGSQTVEEIERSQRADEESLEDTGQPPPAQQKSINEPITQDPNPAADHIKPESTEPVLTSDGQPTEAPQTTDATSQQPDVIKDEILQNGPAAASDGRAVIPEMSTTPTKTMIEHATASDTLDTAAHNGAFQLEPQNITAVPPTLATSNPSDIKAEPPSVISTTPLLQPSTLTQSWASVLSQPFTPIAAALLPPPAPILREQAQRCMVILDSFDSLDGTAKRSKTSSGLEPTPVAQILLPESYPSFTDEQASYLRKARKLKQEMLPKPRCALTTWSGKYKDPKTGVVFADVAAYKMLQRMIAGGCTWNSMLECWTGPAYGQMGRPARGVPDGFDKPVESVKVEGNPA</sequence>
<evidence type="ECO:0000259" key="3">
    <source>
        <dbReference type="Pfam" id="PF05764"/>
    </source>
</evidence>